<keyword evidence="6 17" id="KW-0418">Kinase</keyword>
<dbReference type="Gene3D" id="2.130.10.10">
    <property type="entry name" value="YVTN repeat-like/Quinoprotein amine dehydrogenase"/>
    <property type="match status" value="2"/>
</dbReference>
<feature type="signal peptide" evidence="13">
    <location>
        <begin position="1"/>
        <end position="20"/>
    </location>
</feature>
<evidence type="ECO:0000256" key="1">
    <source>
        <dbReference type="ARBA" id="ARBA00000085"/>
    </source>
</evidence>
<dbReference type="Pfam" id="PF00512">
    <property type="entry name" value="HisKA"/>
    <property type="match status" value="1"/>
</dbReference>
<dbReference type="InterPro" id="IPR013783">
    <property type="entry name" value="Ig-like_fold"/>
</dbReference>
<dbReference type="InterPro" id="IPR011047">
    <property type="entry name" value="Quinoprotein_ADH-like_sf"/>
</dbReference>
<dbReference type="EC" id="2.7.13.3" evidence="2"/>
<dbReference type="eggNOG" id="COG3292">
    <property type="taxonomic scope" value="Bacteria"/>
</dbReference>
<dbReference type="InterPro" id="IPR011006">
    <property type="entry name" value="CheY-like_superfamily"/>
</dbReference>
<dbReference type="Gene3D" id="3.30.565.10">
    <property type="entry name" value="Histidine kinase-like ATPase, C-terminal domain"/>
    <property type="match status" value="1"/>
</dbReference>
<feature type="modified residue" description="4-aspartylphosphate" evidence="12">
    <location>
        <position position="1134"/>
    </location>
</feature>
<evidence type="ECO:0000256" key="9">
    <source>
        <dbReference type="ARBA" id="ARBA00023015"/>
    </source>
</evidence>
<evidence type="ECO:0000256" key="8">
    <source>
        <dbReference type="ARBA" id="ARBA00023012"/>
    </source>
</evidence>
<dbReference type="SMART" id="SM00388">
    <property type="entry name" value="HisKA"/>
    <property type="match status" value="1"/>
</dbReference>
<dbReference type="SUPFAM" id="SSF50998">
    <property type="entry name" value="Quinoprotein alcohol dehydrogenase-like"/>
    <property type="match status" value="1"/>
</dbReference>
<gene>
    <name evidence="17" type="ORF">SAMN05444350_11152</name>
</gene>
<dbReference type="InterPro" id="IPR011110">
    <property type="entry name" value="Reg_prop"/>
</dbReference>
<dbReference type="Gene3D" id="2.60.40.10">
    <property type="entry name" value="Immunoglobulins"/>
    <property type="match status" value="1"/>
</dbReference>
<dbReference type="SUPFAM" id="SSF52172">
    <property type="entry name" value="CheY-like"/>
    <property type="match status" value="1"/>
</dbReference>
<dbReference type="Pfam" id="PF07494">
    <property type="entry name" value="Reg_prop"/>
    <property type="match status" value="2"/>
</dbReference>
<dbReference type="EMBL" id="FQZN01000011">
    <property type="protein sequence ID" value="SHI93299.1"/>
    <property type="molecule type" value="Genomic_DNA"/>
</dbReference>
<proteinExistence type="predicted"/>
<dbReference type="eggNOG" id="COG5002">
    <property type="taxonomic scope" value="Bacteria"/>
</dbReference>
<dbReference type="Pfam" id="PF12833">
    <property type="entry name" value="HTH_18"/>
    <property type="match status" value="1"/>
</dbReference>
<dbReference type="GO" id="GO:0005524">
    <property type="term" value="F:ATP binding"/>
    <property type="evidence" value="ECO:0007669"/>
    <property type="project" value="UniProtKB-KW"/>
</dbReference>
<keyword evidence="8" id="KW-0902">Two-component regulatory system</keyword>
<dbReference type="InterPro" id="IPR003661">
    <property type="entry name" value="HisK_dim/P_dom"/>
</dbReference>
<keyword evidence="4" id="KW-0808">Transferase</keyword>
<keyword evidence="9" id="KW-0805">Transcription regulation</keyword>
<dbReference type="InterPro" id="IPR018062">
    <property type="entry name" value="HTH_AraC-typ_CS"/>
</dbReference>
<dbReference type="SUPFAM" id="SSF47384">
    <property type="entry name" value="Homodimeric domain of signal transducing histidine kinase"/>
    <property type="match status" value="1"/>
</dbReference>
<keyword evidence="7" id="KW-0067">ATP-binding</keyword>
<dbReference type="SMART" id="SM00387">
    <property type="entry name" value="HATPase_c"/>
    <property type="match status" value="1"/>
</dbReference>
<comment type="catalytic activity">
    <reaction evidence="1">
        <text>ATP + protein L-histidine = ADP + protein N-phospho-L-histidine.</text>
        <dbReference type="EC" id="2.7.13.3"/>
    </reaction>
</comment>
<dbReference type="InterPro" id="IPR018060">
    <property type="entry name" value="HTH_AraC"/>
</dbReference>
<dbReference type="Gene3D" id="1.10.10.60">
    <property type="entry name" value="Homeodomain-like"/>
    <property type="match status" value="1"/>
</dbReference>
<feature type="domain" description="HTH araC/xylS-type" evidence="14">
    <location>
        <begin position="1233"/>
        <end position="1333"/>
    </location>
</feature>
<dbReference type="SUPFAM" id="SSF55874">
    <property type="entry name" value="ATPase domain of HSP90 chaperone/DNA topoisomerase II/histidine kinase"/>
    <property type="match status" value="1"/>
</dbReference>
<keyword evidence="18" id="KW-1185">Reference proteome</keyword>
<keyword evidence="13" id="KW-0732">Signal</keyword>
<dbReference type="InterPro" id="IPR036097">
    <property type="entry name" value="HisK_dim/P_sf"/>
</dbReference>
<dbReference type="InterPro" id="IPR015943">
    <property type="entry name" value="WD40/YVTN_repeat-like_dom_sf"/>
</dbReference>
<organism evidence="17 18">
    <name type="scientific">Bacteroides stercorirosoris</name>
    <dbReference type="NCBI Taxonomy" id="871324"/>
    <lineage>
        <taxon>Bacteria</taxon>
        <taxon>Pseudomonadati</taxon>
        <taxon>Bacteroidota</taxon>
        <taxon>Bacteroidia</taxon>
        <taxon>Bacteroidales</taxon>
        <taxon>Bacteroidaceae</taxon>
        <taxon>Bacteroides</taxon>
    </lineage>
</organism>
<feature type="chain" id="PRO_5012160896" description="histidine kinase" evidence="13">
    <location>
        <begin position="21"/>
        <end position="1338"/>
    </location>
</feature>
<evidence type="ECO:0000256" key="2">
    <source>
        <dbReference type="ARBA" id="ARBA00012438"/>
    </source>
</evidence>
<keyword evidence="10" id="KW-0238">DNA-binding</keyword>
<dbReference type="PROSITE" id="PS00041">
    <property type="entry name" value="HTH_ARAC_FAMILY_1"/>
    <property type="match status" value="1"/>
</dbReference>
<dbReference type="GO" id="GO:0003700">
    <property type="term" value="F:DNA-binding transcription factor activity"/>
    <property type="evidence" value="ECO:0007669"/>
    <property type="project" value="InterPro"/>
</dbReference>
<dbReference type="Proteomes" id="UP000184192">
    <property type="component" value="Unassembled WGS sequence"/>
</dbReference>
<dbReference type="Gene3D" id="1.10.287.130">
    <property type="match status" value="1"/>
</dbReference>
<dbReference type="Gene3D" id="3.40.50.2300">
    <property type="match status" value="1"/>
</dbReference>
<sequence>MKNRIISLLLLLFSTLPATAEYFRNLGLQNGLSQPSVLSIAQDGLGRMWFGTQEGINMYDGEQITYVKGEITDADGEKLWIGNYVPFIVHDIDGDIFFIADNNLFGYDIHASTFKQYTTDNATTALAVYQNEIWYARKDSLFAYDCRQHTVRSKVKLPPYTVNTLAISETNIYVGMMEGMYIIPQNTLQPSRFLLENIDVYCIFESSDEEVWIGTRMQGLYRLKDNVLQKVPYALTGSAGIRNMQIRAFVEDDEHNIWFGTFVGLQKYDVRKQTYTLIQIPQYVGGLNHPSIFSLYTDQQGTIWIGSFYGGVNYFTPDRSGFVHYDYQAGNLSNLYYSYIGEMTADKHGNLWVSTDGGGLGCINENWELVHQFTAGGPNSIPHNNVKSICYDRENDYLYIGTHLGGLSRYDFQKKSFYNYLEHQLENTPAPRHFIYQVKMWNGKLYLSSREGVFQLDPVTNHFTFLFKPESYCINFDIDAEGNFYANQADRVVIVPLSDVTQRSTLKLQDMGYKGSISHVRVTKDGAYICTLGSGLLYYDRNTRKMIVYNTENSTLPSNYCYNVKQTASNKFILTGDRGIILFDPKEQSFTSLGQKEVYLKAPIIRDCGIYVSSDNKIYIGDTKGVTLLAEEEFHTSQVEISSLYFSTLHVNNRLIEASPENKILTAALPFTKKLMLDTEENNLLIKFAHSDYQNKYAQQGFEYKLEGLDRVWTFTPTPEARYTNLDPGDYTLYVRMAYASGQLPIQLAIHIATPWYATWWAWIFYMITIVSGITYYARNRFAKQALAQSLEKERIEKQHIEEMNHAKLVFFTNVSHEFRTPLTLIVSHIDTLLQNQLLPPQVYNKILKIKQSAQQMTNLVSELLDFRRFTQNRFILQIEKRDIGKFLKEIFLSFSDFAHQRNICYDFQCNPVEIVCWFDAKQLEKVFFNLLSNAFKYTPDGGKIGMIIATDNGNVKIQICDTGSGISDLDSARIFDRFYQGGNQKGNEQSPGTGIGLALTKSIVEKHHGAISVEGEVGKGSTFTITLSLNMSIYKEDEHIQFVDSVSDMMTTTGPLLGEKIASFYEVPVPGDSLLQETAKENDRKLLLVEDNKELLQILKQLFEPFYQVYLANNGKEGLAQAYEHKPSLIISDIMMPEMTGIEMCLQIKNNVDLCHIPIILLTALNNTEQSIEGLNRGADDYISKPFNAQLLLARANNLVRNRLLIQHQLRKKPLSEIDLTSINPLDQEMLRKTSQIIEEHIDDPDFDIPELCKEVGIGRSLLYSKFKALTGMTPNNFVLNYRLKHAATLLRRYSDLPIAEVSDRCGFSSPVYFSRCFKNQYGCTPQSYQKRKDSEV</sequence>
<feature type="domain" description="Response regulatory" evidence="16">
    <location>
        <begin position="1086"/>
        <end position="1201"/>
    </location>
</feature>
<evidence type="ECO:0000256" key="7">
    <source>
        <dbReference type="ARBA" id="ARBA00022840"/>
    </source>
</evidence>
<evidence type="ECO:0000313" key="17">
    <source>
        <dbReference type="EMBL" id="SHI93299.1"/>
    </source>
</evidence>
<evidence type="ECO:0000256" key="4">
    <source>
        <dbReference type="ARBA" id="ARBA00022679"/>
    </source>
</evidence>
<dbReference type="RefSeq" id="WP_073313567.1">
    <property type="nucleotide sequence ID" value="NZ_FQZN01000011.1"/>
</dbReference>
<dbReference type="InterPro" id="IPR005467">
    <property type="entry name" value="His_kinase_dom"/>
</dbReference>
<reference evidence="18" key="1">
    <citation type="submission" date="2016-11" db="EMBL/GenBank/DDBJ databases">
        <authorList>
            <person name="Varghese N."/>
            <person name="Submissions S."/>
        </authorList>
    </citation>
    <scope>NUCLEOTIDE SEQUENCE [LARGE SCALE GENOMIC DNA]</scope>
    <source>
        <strain evidence="18">DSM 26884</strain>
    </source>
</reference>
<dbReference type="PROSITE" id="PS50110">
    <property type="entry name" value="RESPONSE_REGULATORY"/>
    <property type="match status" value="1"/>
</dbReference>
<keyword evidence="11" id="KW-0804">Transcription</keyword>
<dbReference type="Pfam" id="PF00072">
    <property type="entry name" value="Response_reg"/>
    <property type="match status" value="1"/>
</dbReference>
<evidence type="ECO:0000313" key="18">
    <source>
        <dbReference type="Proteomes" id="UP000184192"/>
    </source>
</evidence>
<feature type="domain" description="Histidine kinase" evidence="15">
    <location>
        <begin position="814"/>
        <end position="1032"/>
    </location>
</feature>
<dbReference type="InterPro" id="IPR011123">
    <property type="entry name" value="Y_Y_Y"/>
</dbReference>
<keyword evidence="3 12" id="KW-0597">Phosphoprotein</keyword>
<dbReference type="InterPro" id="IPR009057">
    <property type="entry name" value="Homeodomain-like_sf"/>
</dbReference>
<accession>A0A1M6F6S9</accession>
<dbReference type="PRINTS" id="PR00344">
    <property type="entry name" value="BCTRLSENSOR"/>
</dbReference>
<evidence type="ECO:0000256" key="12">
    <source>
        <dbReference type="PROSITE-ProRule" id="PRU00169"/>
    </source>
</evidence>
<dbReference type="PROSITE" id="PS50109">
    <property type="entry name" value="HIS_KIN"/>
    <property type="match status" value="1"/>
</dbReference>
<evidence type="ECO:0000256" key="6">
    <source>
        <dbReference type="ARBA" id="ARBA00022777"/>
    </source>
</evidence>
<dbReference type="GO" id="GO:0000155">
    <property type="term" value="F:phosphorelay sensor kinase activity"/>
    <property type="evidence" value="ECO:0007669"/>
    <property type="project" value="InterPro"/>
</dbReference>
<evidence type="ECO:0000256" key="13">
    <source>
        <dbReference type="SAM" id="SignalP"/>
    </source>
</evidence>
<dbReference type="FunFam" id="3.30.565.10:FF:000037">
    <property type="entry name" value="Hybrid sensor histidine kinase/response regulator"/>
    <property type="match status" value="1"/>
</dbReference>
<evidence type="ECO:0000259" key="14">
    <source>
        <dbReference type="PROSITE" id="PS01124"/>
    </source>
</evidence>
<evidence type="ECO:0000259" key="16">
    <source>
        <dbReference type="PROSITE" id="PS50110"/>
    </source>
</evidence>
<dbReference type="InterPro" id="IPR003594">
    <property type="entry name" value="HATPase_dom"/>
</dbReference>
<dbReference type="SMART" id="SM00342">
    <property type="entry name" value="HTH_ARAC"/>
    <property type="match status" value="1"/>
</dbReference>
<protein>
    <recommendedName>
        <fullName evidence="2">histidine kinase</fullName>
        <ecNumber evidence="2">2.7.13.3</ecNumber>
    </recommendedName>
</protein>
<dbReference type="PANTHER" id="PTHR43547:SF2">
    <property type="entry name" value="HYBRID SIGNAL TRANSDUCTION HISTIDINE KINASE C"/>
    <property type="match status" value="1"/>
</dbReference>
<keyword evidence="5" id="KW-0547">Nucleotide-binding</keyword>
<dbReference type="GO" id="GO:0043565">
    <property type="term" value="F:sequence-specific DNA binding"/>
    <property type="evidence" value="ECO:0007669"/>
    <property type="project" value="InterPro"/>
</dbReference>
<dbReference type="InterPro" id="IPR001789">
    <property type="entry name" value="Sig_transdc_resp-reg_receiver"/>
</dbReference>
<dbReference type="PANTHER" id="PTHR43547">
    <property type="entry name" value="TWO-COMPONENT HISTIDINE KINASE"/>
    <property type="match status" value="1"/>
</dbReference>
<dbReference type="Pfam" id="PF07495">
    <property type="entry name" value="Y_Y_Y"/>
    <property type="match status" value="1"/>
</dbReference>
<dbReference type="Pfam" id="PF02518">
    <property type="entry name" value="HATPase_c"/>
    <property type="match status" value="1"/>
</dbReference>
<name>A0A1M6F6S9_9BACE</name>
<dbReference type="InterPro" id="IPR004358">
    <property type="entry name" value="Sig_transdc_His_kin-like_C"/>
</dbReference>
<dbReference type="SUPFAM" id="SSF46689">
    <property type="entry name" value="Homeodomain-like"/>
    <property type="match status" value="1"/>
</dbReference>
<dbReference type="PROSITE" id="PS01124">
    <property type="entry name" value="HTH_ARAC_FAMILY_2"/>
    <property type="match status" value="1"/>
</dbReference>
<evidence type="ECO:0000256" key="10">
    <source>
        <dbReference type="ARBA" id="ARBA00023125"/>
    </source>
</evidence>
<dbReference type="CDD" id="cd00082">
    <property type="entry name" value="HisKA"/>
    <property type="match status" value="1"/>
</dbReference>
<evidence type="ECO:0000259" key="15">
    <source>
        <dbReference type="PROSITE" id="PS50109"/>
    </source>
</evidence>
<evidence type="ECO:0000256" key="11">
    <source>
        <dbReference type="ARBA" id="ARBA00023163"/>
    </source>
</evidence>
<dbReference type="InterPro" id="IPR036890">
    <property type="entry name" value="HATPase_C_sf"/>
</dbReference>
<dbReference type="SMART" id="SM00448">
    <property type="entry name" value="REC"/>
    <property type="match status" value="1"/>
</dbReference>
<evidence type="ECO:0000256" key="5">
    <source>
        <dbReference type="ARBA" id="ARBA00022741"/>
    </source>
</evidence>
<evidence type="ECO:0000256" key="3">
    <source>
        <dbReference type="ARBA" id="ARBA00022553"/>
    </source>
</evidence>
<dbReference type="GeneID" id="92712151"/>